<keyword evidence="4" id="KW-0106">Calcium</keyword>
<dbReference type="SMART" id="SM00365">
    <property type="entry name" value="LRR_SD22"/>
    <property type="match status" value="6"/>
</dbReference>
<evidence type="ECO:0000256" key="1">
    <source>
        <dbReference type="ARBA" id="ARBA00004430"/>
    </source>
</evidence>
<feature type="compositionally biased region" description="Polar residues" evidence="5">
    <location>
        <begin position="17"/>
        <end position="30"/>
    </location>
</feature>
<name>A0AAW1R4X5_9CHLO</name>
<dbReference type="Proteomes" id="UP001489004">
    <property type="component" value="Unassembled WGS sequence"/>
</dbReference>
<dbReference type="InterPro" id="IPR050836">
    <property type="entry name" value="SDS22/Internalin_LRR"/>
</dbReference>
<protein>
    <recommendedName>
        <fullName evidence="6">EF-hand domain-containing protein</fullName>
    </recommendedName>
</protein>
<reference evidence="7 8" key="1">
    <citation type="journal article" date="2024" name="Nat. Commun.">
        <title>Phylogenomics reveals the evolutionary origins of lichenization in chlorophyte algae.</title>
        <authorList>
            <person name="Puginier C."/>
            <person name="Libourel C."/>
            <person name="Otte J."/>
            <person name="Skaloud P."/>
            <person name="Haon M."/>
            <person name="Grisel S."/>
            <person name="Petersen M."/>
            <person name="Berrin J.G."/>
            <person name="Delaux P.M."/>
            <person name="Dal Grande F."/>
            <person name="Keller J."/>
        </authorList>
    </citation>
    <scope>NUCLEOTIDE SEQUENCE [LARGE SCALE GENOMIC DNA]</scope>
    <source>
        <strain evidence="7 8">SAG 2043</strain>
    </source>
</reference>
<evidence type="ECO:0000256" key="5">
    <source>
        <dbReference type="SAM" id="MobiDB-lite"/>
    </source>
</evidence>
<comment type="subcellular location">
    <subcellularLocation>
        <location evidence="1">Cytoplasm</location>
        <location evidence="1">Cytoskeleton</location>
        <location evidence="1">Cilium axoneme</location>
    </subcellularLocation>
</comment>
<dbReference type="EMBL" id="JALJOR010000001">
    <property type="protein sequence ID" value="KAK9828639.1"/>
    <property type="molecule type" value="Genomic_DNA"/>
</dbReference>
<proteinExistence type="predicted"/>
<keyword evidence="8" id="KW-1185">Reference proteome</keyword>
<dbReference type="InterPro" id="IPR001611">
    <property type="entry name" value="Leu-rich_rpt"/>
</dbReference>
<dbReference type="InterPro" id="IPR018247">
    <property type="entry name" value="EF_Hand_1_Ca_BS"/>
</dbReference>
<feature type="compositionally biased region" description="Low complexity" evidence="5">
    <location>
        <begin position="31"/>
        <end position="45"/>
    </location>
</feature>
<feature type="region of interest" description="Disordered" evidence="5">
    <location>
        <begin position="1"/>
        <end position="64"/>
    </location>
</feature>
<organism evidence="7 8">
    <name type="scientific">[Myrmecia] bisecta</name>
    <dbReference type="NCBI Taxonomy" id="41462"/>
    <lineage>
        <taxon>Eukaryota</taxon>
        <taxon>Viridiplantae</taxon>
        <taxon>Chlorophyta</taxon>
        <taxon>core chlorophytes</taxon>
        <taxon>Trebouxiophyceae</taxon>
        <taxon>Trebouxiales</taxon>
        <taxon>Trebouxiaceae</taxon>
        <taxon>Myrmecia</taxon>
    </lineage>
</organism>
<dbReference type="PROSITE" id="PS51450">
    <property type="entry name" value="LRR"/>
    <property type="match status" value="2"/>
</dbReference>
<dbReference type="InterPro" id="IPR032675">
    <property type="entry name" value="LRR_dom_sf"/>
</dbReference>
<feature type="domain" description="EF-hand" evidence="6">
    <location>
        <begin position="906"/>
        <end position="941"/>
    </location>
</feature>
<feature type="region of interest" description="Disordered" evidence="5">
    <location>
        <begin position="987"/>
        <end position="1007"/>
    </location>
</feature>
<dbReference type="GO" id="GO:0005509">
    <property type="term" value="F:calcium ion binding"/>
    <property type="evidence" value="ECO:0007669"/>
    <property type="project" value="InterPro"/>
</dbReference>
<comment type="caution">
    <text evidence="7">The sequence shown here is derived from an EMBL/GenBank/DDBJ whole genome shotgun (WGS) entry which is preliminary data.</text>
</comment>
<dbReference type="GO" id="GO:0005930">
    <property type="term" value="C:axoneme"/>
    <property type="evidence" value="ECO:0007669"/>
    <property type="project" value="UniProtKB-SubCell"/>
</dbReference>
<dbReference type="SMART" id="SM00054">
    <property type="entry name" value="EFh"/>
    <property type="match status" value="1"/>
</dbReference>
<gene>
    <name evidence="7" type="ORF">WJX72_001247</name>
</gene>
<keyword evidence="3" id="KW-0677">Repeat</keyword>
<dbReference type="InterPro" id="IPR002048">
    <property type="entry name" value="EF_hand_dom"/>
</dbReference>
<dbReference type="Gene3D" id="1.10.238.10">
    <property type="entry name" value="EF-hand"/>
    <property type="match status" value="1"/>
</dbReference>
<dbReference type="InterPro" id="IPR011992">
    <property type="entry name" value="EF-hand-dom_pair"/>
</dbReference>
<evidence type="ECO:0000259" key="6">
    <source>
        <dbReference type="PROSITE" id="PS50222"/>
    </source>
</evidence>
<keyword evidence="2" id="KW-0433">Leucine-rich repeat</keyword>
<dbReference type="AlphaFoldDB" id="A0AAW1R4X5"/>
<evidence type="ECO:0000313" key="7">
    <source>
        <dbReference type="EMBL" id="KAK9828639.1"/>
    </source>
</evidence>
<dbReference type="PROSITE" id="PS50222">
    <property type="entry name" value="EF_HAND_2"/>
    <property type="match status" value="1"/>
</dbReference>
<dbReference type="SUPFAM" id="SSF47473">
    <property type="entry name" value="EF-hand"/>
    <property type="match status" value="1"/>
</dbReference>
<feature type="compositionally biased region" description="Acidic residues" evidence="5">
    <location>
        <begin position="995"/>
        <end position="1007"/>
    </location>
</feature>
<evidence type="ECO:0000256" key="4">
    <source>
        <dbReference type="ARBA" id="ARBA00022837"/>
    </source>
</evidence>
<dbReference type="PANTHER" id="PTHR46652:SF3">
    <property type="entry name" value="LEUCINE-RICH REPEAT-CONTAINING PROTEIN 9"/>
    <property type="match status" value="1"/>
</dbReference>
<evidence type="ECO:0000256" key="2">
    <source>
        <dbReference type="ARBA" id="ARBA00022614"/>
    </source>
</evidence>
<accession>A0AAW1R4X5</accession>
<evidence type="ECO:0000313" key="8">
    <source>
        <dbReference type="Proteomes" id="UP001489004"/>
    </source>
</evidence>
<evidence type="ECO:0000256" key="3">
    <source>
        <dbReference type="ARBA" id="ARBA00022737"/>
    </source>
</evidence>
<dbReference type="SUPFAM" id="SSF52058">
    <property type="entry name" value="L domain-like"/>
    <property type="match status" value="1"/>
</dbReference>
<dbReference type="PANTHER" id="PTHR46652">
    <property type="entry name" value="LEUCINE-RICH REPEAT AND IQ DOMAIN-CONTAINING PROTEIN 1-RELATED"/>
    <property type="match status" value="1"/>
</dbReference>
<sequence>MGTSTLLDRAPRESLAGSETASPRSAKQETASVRSARRASVSLRSGNQRKGARRSSAGTGSAPKASGAVINLVAEATPAARPLPTKAEIMEGLAVLGSTADGLQEAFLQLKVEGTGLTKADCLAPYAHVQTLLLRGNELADIRACGSMQSLTHLDASHNALTQLLDIQPPPRNLRFADLSYNRLSQVQDVPSFARLATLNLDGNMLPGLGGLGQLTSLRALSVCHNQLVCCKGLETLTGLRELALSGNQLTCLYPLTTLASLEVLRVSHNPIQGLRPLSRLTALRTLDASHAALASLETLAPLQQLPALSWLSTANNLLEEALDARLHTIHLLSRLTSLNSLTVSVEDRVDAGNLYGADHEGQQAIRHLYFPSGELENGGGAPLPVSAGLAPSDRQDEQGCDFTQVEATVRGVPEDVLEKGTAGIAEYLLRKCAAQLDRAYAVYCWVVAHVQLPPHAKPGDCRAAVFAKQYAALEEAFLGADAKGTWAEKVAGLFVRLAKACILEAVAIPGFWKSGEFMPGDRCSTHNHCWAAVKANGGWRLVDPAWAASSRDPVDFYTAPSAFVFSHCPLLPCWQLLEPAVPLNHFWDLPQCHQAFFSRGLRLMRDDIQAVNILPAPTPGAPLPTFCLPIVAPKGTPITQALLNNRLHSQANSGACVFQQHAPHRLVSKGSDFCQAVAEPAAEPDAGGAEEDLGDDVEHELWAACPSPGDWYMCVSATKVLKGAIKMNIHGLDQPLILDVDDVMEVMRIKIVIPPVQSEPDEEPMPLGSAGFASCLPQPSAAFHQRGCQLVIPRPSDILEGDKAQFFQLVAPGGRAVRVHAADAAADGAGSSALEPVAYAIEGTYIGTAVLPRCPECAISADFGTGAWLPLVLFQLRPPTQALTVTQGLAPLDEEALAAELQEDPDLMALKERFDAIDANGDGLITRGELMVALRRQPDLAAELELPSAVVRAGDASFEAFNEAFLAINEDKQGKISWPQFAAYFGFPSPPPGSDDEKDSEWSEEA</sequence>
<dbReference type="Pfam" id="PF13499">
    <property type="entry name" value="EF-hand_7"/>
    <property type="match status" value="1"/>
</dbReference>
<dbReference type="Gene3D" id="3.80.10.10">
    <property type="entry name" value="Ribonuclease Inhibitor"/>
    <property type="match status" value="2"/>
</dbReference>
<dbReference type="PROSITE" id="PS00018">
    <property type="entry name" value="EF_HAND_1"/>
    <property type="match status" value="1"/>
</dbReference>